<proteinExistence type="predicted"/>
<comment type="caution">
    <text evidence="2">The sequence shown here is derived from an EMBL/GenBank/DDBJ whole genome shotgun (WGS) entry which is preliminary data.</text>
</comment>
<accession>A0AAD7MCM5</accession>
<protein>
    <submittedName>
        <fullName evidence="2">Uncharacterized protein</fullName>
    </submittedName>
</protein>
<dbReference type="EMBL" id="JARKIE010000001">
    <property type="protein sequence ID" value="KAJ7710839.1"/>
    <property type="molecule type" value="Genomic_DNA"/>
</dbReference>
<evidence type="ECO:0000256" key="1">
    <source>
        <dbReference type="SAM" id="MobiDB-lite"/>
    </source>
</evidence>
<evidence type="ECO:0000313" key="2">
    <source>
        <dbReference type="EMBL" id="KAJ7710839.1"/>
    </source>
</evidence>
<dbReference type="AlphaFoldDB" id="A0AAD7MCM5"/>
<keyword evidence="3" id="KW-1185">Reference proteome</keyword>
<feature type="compositionally biased region" description="Basic and acidic residues" evidence="1">
    <location>
        <begin position="115"/>
        <end position="127"/>
    </location>
</feature>
<name>A0AAD7MCM5_MYCRO</name>
<organism evidence="2 3">
    <name type="scientific">Mycena rosella</name>
    <name type="common">Pink bonnet</name>
    <name type="synonym">Agaricus rosellus</name>
    <dbReference type="NCBI Taxonomy" id="1033263"/>
    <lineage>
        <taxon>Eukaryota</taxon>
        <taxon>Fungi</taxon>
        <taxon>Dikarya</taxon>
        <taxon>Basidiomycota</taxon>
        <taxon>Agaricomycotina</taxon>
        <taxon>Agaricomycetes</taxon>
        <taxon>Agaricomycetidae</taxon>
        <taxon>Agaricales</taxon>
        <taxon>Marasmiineae</taxon>
        <taxon>Mycenaceae</taxon>
        <taxon>Mycena</taxon>
    </lineage>
</organism>
<reference evidence="2" key="1">
    <citation type="submission" date="2023-03" db="EMBL/GenBank/DDBJ databases">
        <title>Massive genome expansion in bonnet fungi (Mycena s.s.) driven by repeated elements and novel gene families across ecological guilds.</title>
        <authorList>
            <consortium name="Lawrence Berkeley National Laboratory"/>
            <person name="Harder C.B."/>
            <person name="Miyauchi S."/>
            <person name="Viragh M."/>
            <person name="Kuo A."/>
            <person name="Thoen E."/>
            <person name="Andreopoulos B."/>
            <person name="Lu D."/>
            <person name="Skrede I."/>
            <person name="Drula E."/>
            <person name="Henrissat B."/>
            <person name="Morin E."/>
            <person name="Kohler A."/>
            <person name="Barry K."/>
            <person name="LaButti K."/>
            <person name="Morin E."/>
            <person name="Salamov A."/>
            <person name="Lipzen A."/>
            <person name="Mereny Z."/>
            <person name="Hegedus B."/>
            <person name="Baldrian P."/>
            <person name="Stursova M."/>
            <person name="Weitz H."/>
            <person name="Taylor A."/>
            <person name="Grigoriev I.V."/>
            <person name="Nagy L.G."/>
            <person name="Martin F."/>
            <person name="Kauserud H."/>
        </authorList>
    </citation>
    <scope>NUCLEOTIDE SEQUENCE</scope>
    <source>
        <strain evidence="2">CBHHK067</strain>
    </source>
</reference>
<evidence type="ECO:0000313" key="3">
    <source>
        <dbReference type="Proteomes" id="UP001221757"/>
    </source>
</evidence>
<dbReference type="Proteomes" id="UP001221757">
    <property type="component" value="Unassembled WGS sequence"/>
</dbReference>
<feature type="region of interest" description="Disordered" evidence="1">
    <location>
        <begin position="106"/>
        <end position="127"/>
    </location>
</feature>
<sequence length="127" mass="13356">MSSISASTPFPTSPIDRTCGPAALLVSVTDLVRLLRACVRAREREELLACAFFVPACVLPSPLAPPCAHLGAWVGVGACNASGVAVGAAEGYVVRRLRGYQWTGALRSESGTGGRDVERDKKDEGKR</sequence>
<gene>
    <name evidence="2" type="ORF">B0H17DRAFT_1190519</name>
</gene>